<keyword evidence="1" id="KW-0808">Transferase</keyword>
<sequence length="682" mass="73940">MTELTLVRSFSEHAHAVGDKVIFKTPELAAQYGLEETQHGPDGARVAVGAMNVVSTSSSVSVLWQDGSSSVEESTSLVPHLNLDEHDVWPGDFVLHRPDADADDGGAASERVGVVQSMDARERTAVLRIYGSDTTEAVPVLELDVHGPETAAFGLHRGDTVLIASRPTGVLPPALPRLGELEEMPEDEELRAEMSHLGMAYAQRFDKECPLVLPAAPSEGIDWYGSVTGISPAGLVQIRLPDGSSVEEKYEHLSLLVDGFEGDDGGWGDDESSEFETDSEEDVMWTTEDGEEVEPEEGDTWEDMDVDEEDELVDEEVQPRAAPAAAEPPAPEPEAAQPAVAEASTSAVPSEPQASTSAVPAFTPALASVPQAAGASMPSDARWERFAILEEAPADHAFLKEKVEAPKKAFFSRLQKEFKILQNSLPDSILVRSYEDRQDLLRVLIIGSEGTPYEDAPILVDFSLKADYPHSPPVAHYHSWTSGDRISPNLYHDGKVCLSLLGTWAGEKSSESWNPSKSSLLQLFVSIQALVLVTKPYFTEPSLERTAGTDEAELNSRLYNEKSYILSCVCRAHVPCSLLTRLSSRAFVRRALEHPVQGLETELAYFYYGDATHPSRLRRVIERAQKLLAGVDARGSAAEEEGEQEETGTVDGPAVTRLSGGGAIILRRSLAALQRLADAHAA</sequence>
<feature type="compositionally biased region" description="Low complexity" evidence="3">
    <location>
        <begin position="333"/>
        <end position="343"/>
    </location>
</feature>
<dbReference type="SMART" id="SM00212">
    <property type="entry name" value="UBCc"/>
    <property type="match status" value="1"/>
</dbReference>
<keyword evidence="2" id="KW-0833">Ubl conjugation pathway</keyword>
<dbReference type="GeneID" id="37266757"/>
<evidence type="ECO:0000256" key="1">
    <source>
        <dbReference type="ARBA" id="ARBA00022679"/>
    </source>
</evidence>
<feature type="compositionally biased region" description="Acidic residues" evidence="3">
    <location>
        <begin position="638"/>
        <end position="648"/>
    </location>
</feature>
<dbReference type="STRING" id="58919.A0A316YZU6"/>
<evidence type="ECO:0000313" key="6">
    <source>
        <dbReference type="Proteomes" id="UP000245946"/>
    </source>
</evidence>
<dbReference type="InterPro" id="IPR000608">
    <property type="entry name" value="UBC"/>
</dbReference>
<dbReference type="EMBL" id="KZ819307">
    <property type="protein sequence ID" value="PWN94977.1"/>
    <property type="molecule type" value="Genomic_DNA"/>
</dbReference>
<evidence type="ECO:0000259" key="4">
    <source>
        <dbReference type="PROSITE" id="PS50127"/>
    </source>
</evidence>
<dbReference type="PANTHER" id="PTHR46116">
    <property type="entry name" value="(E3-INDEPENDENT) E2 UBIQUITIN-CONJUGATING ENZYME"/>
    <property type="match status" value="1"/>
</dbReference>
<organism evidence="5 6">
    <name type="scientific">Tilletiopsis washingtonensis</name>
    <dbReference type="NCBI Taxonomy" id="58919"/>
    <lineage>
        <taxon>Eukaryota</taxon>
        <taxon>Fungi</taxon>
        <taxon>Dikarya</taxon>
        <taxon>Basidiomycota</taxon>
        <taxon>Ustilaginomycotina</taxon>
        <taxon>Exobasidiomycetes</taxon>
        <taxon>Entylomatales</taxon>
        <taxon>Entylomatales incertae sedis</taxon>
        <taxon>Tilletiopsis</taxon>
    </lineage>
</organism>
<dbReference type="PANTHER" id="PTHR46116:SF15">
    <property type="entry name" value="(E3-INDEPENDENT) E2 UBIQUITIN-CONJUGATING ENZYME"/>
    <property type="match status" value="1"/>
</dbReference>
<feature type="domain" description="UBC core" evidence="4">
    <location>
        <begin position="409"/>
        <end position="572"/>
    </location>
</feature>
<feature type="region of interest" description="Disordered" evidence="3">
    <location>
        <begin position="632"/>
        <end position="652"/>
    </location>
</feature>
<evidence type="ECO:0000256" key="3">
    <source>
        <dbReference type="SAM" id="MobiDB-lite"/>
    </source>
</evidence>
<feature type="compositionally biased region" description="Polar residues" evidence="3">
    <location>
        <begin position="344"/>
        <end position="356"/>
    </location>
</feature>
<dbReference type="PROSITE" id="PS50127">
    <property type="entry name" value="UBC_2"/>
    <property type="match status" value="1"/>
</dbReference>
<keyword evidence="6" id="KW-1185">Reference proteome</keyword>
<dbReference type="Gene3D" id="3.10.110.10">
    <property type="entry name" value="Ubiquitin Conjugating Enzyme"/>
    <property type="match status" value="1"/>
</dbReference>
<evidence type="ECO:0000256" key="2">
    <source>
        <dbReference type="ARBA" id="ARBA00022786"/>
    </source>
</evidence>
<feature type="compositionally biased region" description="Acidic residues" evidence="3">
    <location>
        <begin position="261"/>
        <end position="316"/>
    </location>
</feature>
<reference evidence="5 6" key="1">
    <citation type="journal article" date="2018" name="Mol. Biol. Evol.">
        <title>Broad Genomic Sampling Reveals a Smut Pathogenic Ancestry of the Fungal Clade Ustilaginomycotina.</title>
        <authorList>
            <person name="Kijpornyongpan T."/>
            <person name="Mondo S.J."/>
            <person name="Barry K."/>
            <person name="Sandor L."/>
            <person name="Lee J."/>
            <person name="Lipzen A."/>
            <person name="Pangilinan J."/>
            <person name="LaButti K."/>
            <person name="Hainaut M."/>
            <person name="Henrissat B."/>
            <person name="Grigoriev I.V."/>
            <person name="Spatafora J.W."/>
            <person name="Aime M.C."/>
        </authorList>
    </citation>
    <scope>NUCLEOTIDE SEQUENCE [LARGE SCALE GENOMIC DNA]</scope>
    <source>
        <strain evidence="5 6">MCA 4186</strain>
    </source>
</reference>
<dbReference type="GO" id="GO:0061631">
    <property type="term" value="F:ubiquitin conjugating enzyme activity"/>
    <property type="evidence" value="ECO:0007669"/>
    <property type="project" value="TreeGrafter"/>
</dbReference>
<evidence type="ECO:0000313" key="5">
    <source>
        <dbReference type="EMBL" id="PWN94977.1"/>
    </source>
</evidence>
<dbReference type="SUPFAM" id="SSF54495">
    <property type="entry name" value="UBC-like"/>
    <property type="match status" value="1"/>
</dbReference>
<dbReference type="InterPro" id="IPR016135">
    <property type="entry name" value="UBQ-conjugating_enzyme/RWD"/>
</dbReference>
<dbReference type="OrthoDB" id="1926878at2759"/>
<dbReference type="CDD" id="cd23837">
    <property type="entry name" value="UBCc_UBE2O"/>
    <property type="match status" value="1"/>
</dbReference>
<dbReference type="Proteomes" id="UP000245946">
    <property type="component" value="Unassembled WGS sequence"/>
</dbReference>
<feature type="region of interest" description="Disordered" evidence="3">
    <location>
        <begin position="261"/>
        <end position="356"/>
    </location>
</feature>
<dbReference type="RefSeq" id="XP_025595256.1">
    <property type="nucleotide sequence ID" value="XM_025739211.1"/>
</dbReference>
<dbReference type="Pfam" id="PF00179">
    <property type="entry name" value="UQ_con"/>
    <property type="match status" value="1"/>
</dbReference>
<dbReference type="Pfam" id="PF23043">
    <property type="entry name" value="SH3-B_UBE2O"/>
    <property type="match status" value="1"/>
</dbReference>
<accession>A0A316YZU6</accession>
<gene>
    <name evidence="5" type="ORF">FA09DRAFT_155933</name>
</gene>
<dbReference type="AlphaFoldDB" id="A0A316YZU6"/>
<proteinExistence type="predicted"/>
<name>A0A316YZU6_9BASI</name>
<dbReference type="InterPro" id="IPR057733">
    <property type="entry name" value="UBE2O-like_SH3-B"/>
</dbReference>
<protein>
    <recommendedName>
        <fullName evidence="4">UBC core domain-containing protein</fullName>
    </recommendedName>
</protein>